<protein>
    <submittedName>
        <fullName evidence="8">MFS transporter</fullName>
    </submittedName>
</protein>
<keyword evidence="9" id="KW-1185">Reference proteome</keyword>
<dbReference type="Proteomes" id="UP001387100">
    <property type="component" value="Unassembled WGS sequence"/>
</dbReference>
<comment type="subcellular location">
    <subcellularLocation>
        <location evidence="1">Cell membrane</location>
        <topology evidence="1">Multi-pass membrane protein</topology>
    </subcellularLocation>
</comment>
<evidence type="ECO:0000313" key="8">
    <source>
        <dbReference type="EMBL" id="MEJ5944300.1"/>
    </source>
</evidence>
<dbReference type="PROSITE" id="PS50850">
    <property type="entry name" value="MFS"/>
    <property type="match status" value="1"/>
</dbReference>
<organism evidence="8 9">
    <name type="scientific">Pseudokineococcus basanitobsidens</name>
    <dbReference type="NCBI Taxonomy" id="1926649"/>
    <lineage>
        <taxon>Bacteria</taxon>
        <taxon>Bacillati</taxon>
        <taxon>Actinomycetota</taxon>
        <taxon>Actinomycetes</taxon>
        <taxon>Kineosporiales</taxon>
        <taxon>Kineosporiaceae</taxon>
        <taxon>Pseudokineococcus</taxon>
    </lineage>
</organism>
<dbReference type="EMBL" id="JBBIAA010000002">
    <property type="protein sequence ID" value="MEJ5944300.1"/>
    <property type="molecule type" value="Genomic_DNA"/>
</dbReference>
<evidence type="ECO:0000256" key="5">
    <source>
        <dbReference type="SAM" id="MobiDB-lite"/>
    </source>
</evidence>
<keyword evidence="3 6" id="KW-1133">Transmembrane helix</keyword>
<feature type="compositionally biased region" description="Low complexity" evidence="5">
    <location>
        <begin position="9"/>
        <end position="30"/>
    </location>
</feature>
<feature type="region of interest" description="Disordered" evidence="5">
    <location>
        <begin position="1"/>
        <end position="33"/>
    </location>
</feature>
<name>A0ABU8RGY4_9ACTN</name>
<gene>
    <name evidence="8" type="ORF">WDZ17_03195</name>
</gene>
<feature type="transmembrane region" description="Helical" evidence="6">
    <location>
        <begin position="290"/>
        <end position="316"/>
    </location>
</feature>
<comment type="caution">
    <text evidence="8">The sequence shown here is derived from an EMBL/GenBank/DDBJ whole genome shotgun (WGS) entry which is preliminary data.</text>
</comment>
<keyword evidence="2 6" id="KW-0812">Transmembrane</keyword>
<evidence type="ECO:0000256" key="6">
    <source>
        <dbReference type="SAM" id="Phobius"/>
    </source>
</evidence>
<dbReference type="InterPro" id="IPR011701">
    <property type="entry name" value="MFS"/>
</dbReference>
<feature type="transmembrane region" description="Helical" evidence="6">
    <location>
        <begin position="415"/>
        <end position="436"/>
    </location>
</feature>
<feature type="transmembrane region" description="Helical" evidence="6">
    <location>
        <begin position="146"/>
        <end position="166"/>
    </location>
</feature>
<feature type="domain" description="Major facilitator superfamily (MFS) profile" evidence="7">
    <location>
        <begin position="262"/>
        <end position="451"/>
    </location>
</feature>
<sequence>MSTRPADRPAAGTQPPAPAGAAAPAAATTTPPVPAGLRGGLAASFRQYRHLPRVAGRSYLPTTFLARLPITMVPIGVLTLGQAATGSTAVAGVAAAAAAVGEAVGAPSSGALADRRGQRPVLLVVAGLHVLALVGLLVAASTAVPAAVVLASAGVGLTVPQIGPLSRVRWMAMSPRHVRTAFAFEGTADEVGFALGPAVVGLFAFFVNAWAPVVVAAVLVVVFVSAFALHPSADAVRRRTPAERAARREQARTAGRRRREPLVLVPLVGMLAIGTFFGGSNTALTASAEAAGYAGAGGLLAAAMAVGSATTALAVVALPASLGPWRRWGGSAAVLVVGSSLMLWAAPGLPLLVLTTVLAGLAVGPLLVTITDVAGRLAPQGGAGLALTLLTSGIVLGVAAGSALAGLLAEQVSPTAGFGAGVGAAVVLLVLGLLAAATRRPLPEPDADAPA</sequence>
<evidence type="ECO:0000256" key="2">
    <source>
        <dbReference type="ARBA" id="ARBA00022692"/>
    </source>
</evidence>
<feature type="transmembrane region" description="Helical" evidence="6">
    <location>
        <begin position="213"/>
        <end position="229"/>
    </location>
</feature>
<keyword evidence="4 6" id="KW-0472">Membrane</keyword>
<evidence type="ECO:0000256" key="1">
    <source>
        <dbReference type="ARBA" id="ARBA00004651"/>
    </source>
</evidence>
<dbReference type="PANTHER" id="PTHR23542:SF1">
    <property type="entry name" value="MAJOR FACILITATOR SUPERFAMILY (MFS) PROFILE DOMAIN-CONTAINING PROTEIN"/>
    <property type="match status" value="1"/>
</dbReference>
<dbReference type="SUPFAM" id="SSF103473">
    <property type="entry name" value="MFS general substrate transporter"/>
    <property type="match status" value="1"/>
</dbReference>
<feature type="transmembrane region" description="Helical" evidence="6">
    <location>
        <begin position="262"/>
        <end position="284"/>
    </location>
</feature>
<dbReference type="Gene3D" id="1.20.1250.20">
    <property type="entry name" value="MFS general substrate transporter like domains"/>
    <property type="match status" value="1"/>
</dbReference>
<dbReference type="PANTHER" id="PTHR23542">
    <property type="match status" value="1"/>
</dbReference>
<feature type="transmembrane region" description="Helical" evidence="6">
    <location>
        <begin position="187"/>
        <end position="207"/>
    </location>
</feature>
<dbReference type="InterPro" id="IPR036259">
    <property type="entry name" value="MFS_trans_sf"/>
</dbReference>
<evidence type="ECO:0000259" key="7">
    <source>
        <dbReference type="PROSITE" id="PS50850"/>
    </source>
</evidence>
<evidence type="ECO:0000313" key="9">
    <source>
        <dbReference type="Proteomes" id="UP001387100"/>
    </source>
</evidence>
<feature type="transmembrane region" description="Helical" evidence="6">
    <location>
        <begin position="385"/>
        <end position="409"/>
    </location>
</feature>
<dbReference type="Pfam" id="PF07690">
    <property type="entry name" value="MFS_1"/>
    <property type="match status" value="1"/>
</dbReference>
<proteinExistence type="predicted"/>
<accession>A0ABU8RGY4</accession>
<reference evidence="8 9" key="1">
    <citation type="journal article" date="2017" name="Int. J. Syst. Evol. Microbiol.">
        <title>Pseudokineococcus basanitobsidens sp. nov., isolated from volcanic rock.</title>
        <authorList>
            <person name="Lee D.W."/>
            <person name="Park M.Y."/>
            <person name="Kim J.J."/>
            <person name="Kim B.S."/>
        </authorList>
    </citation>
    <scope>NUCLEOTIDE SEQUENCE [LARGE SCALE GENOMIC DNA]</scope>
    <source>
        <strain evidence="8 9">DSM 103726</strain>
    </source>
</reference>
<dbReference type="InterPro" id="IPR020846">
    <property type="entry name" value="MFS_dom"/>
</dbReference>
<feature type="transmembrane region" description="Helical" evidence="6">
    <location>
        <begin position="352"/>
        <end position="373"/>
    </location>
</feature>
<evidence type="ECO:0000256" key="3">
    <source>
        <dbReference type="ARBA" id="ARBA00022989"/>
    </source>
</evidence>
<feature type="transmembrane region" description="Helical" evidence="6">
    <location>
        <begin position="328"/>
        <end position="346"/>
    </location>
</feature>
<feature type="transmembrane region" description="Helical" evidence="6">
    <location>
        <begin position="121"/>
        <end position="140"/>
    </location>
</feature>
<evidence type="ECO:0000256" key="4">
    <source>
        <dbReference type="ARBA" id="ARBA00023136"/>
    </source>
</evidence>
<dbReference type="RefSeq" id="WP_339573689.1">
    <property type="nucleotide sequence ID" value="NZ_JBBIAA010000002.1"/>
</dbReference>